<dbReference type="InterPro" id="IPR029021">
    <property type="entry name" value="Prot-tyrosine_phosphatase-like"/>
</dbReference>
<keyword evidence="3" id="KW-1185">Reference proteome</keyword>
<gene>
    <name evidence="2" type="ORF">NESM_000589300</name>
</gene>
<protein>
    <submittedName>
        <fullName evidence="2">Phosphoinositide phosphatase</fullName>
    </submittedName>
</protein>
<reference evidence="2 3" key="1">
    <citation type="journal article" date="2021" name="MBio">
        <title>A New Model Trypanosomatid, Novymonas esmeraldas: Genomic Perception of Its 'Candidatus Pandoraea novymonadis' Endosymbiont.</title>
        <authorList>
            <person name="Zakharova A."/>
            <person name="Saura A."/>
            <person name="Butenko A."/>
            <person name="Podesvova L."/>
            <person name="Warmusova S."/>
            <person name="Kostygov A.Y."/>
            <person name="Nenarokova A."/>
            <person name="Lukes J."/>
            <person name="Opperdoes F.R."/>
            <person name="Yurchenko V."/>
        </authorList>
    </citation>
    <scope>NUCLEOTIDE SEQUENCE [LARGE SCALE GENOMIC DNA]</scope>
    <source>
        <strain evidence="2 3">E262AT.01</strain>
    </source>
</reference>
<dbReference type="EMBL" id="JAECZO010000078">
    <property type="protein sequence ID" value="KAK7196516.1"/>
    <property type="molecule type" value="Genomic_DNA"/>
</dbReference>
<feature type="domain" description="Tyrosine specific protein phosphatases" evidence="1">
    <location>
        <begin position="122"/>
        <end position="163"/>
    </location>
</feature>
<dbReference type="Proteomes" id="UP001430356">
    <property type="component" value="Unassembled WGS sequence"/>
</dbReference>
<dbReference type="AlphaFoldDB" id="A0AAW0ES94"/>
<evidence type="ECO:0000313" key="2">
    <source>
        <dbReference type="EMBL" id="KAK7196516.1"/>
    </source>
</evidence>
<dbReference type="Gene3D" id="3.90.190.10">
    <property type="entry name" value="Protein tyrosine phosphatase superfamily"/>
    <property type="match status" value="1"/>
</dbReference>
<accession>A0AAW0ES94</accession>
<dbReference type="InterPro" id="IPR026893">
    <property type="entry name" value="Tyr/Ser_Pase_IphP-type"/>
</dbReference>
<comment type="caution">
    <text evidence="2">The sequence shown here is derived from an EMBL/GenBank/DDBJ whole genome shotgun (WGS) entry which is preliminary data.</text>
</comment>
<organism evidence="2 3">
    <name type="scientific">Novymonas esmeraldas</name>
    <dbReference type="NCBI Taxonomy" id="1808958"/>
    <lineage>
        <taxon>Eukaryota</taxon>
        <taxon>Discoba</taxon>
        <taxon>Euglenozoa</taxon>
        <taxon>Kinetoplastea</taxon>
        <taxon>Metakinetoplastina</taxon>
        <taxon>Trypanosomatida</taxon>
        <taxon>Trypanosomatidae</taxon>
        <taxon>Novymonas</taxon>
    </lineage>
</organism>
<name>A0AAW0ES94_9TRYP</name>
<dbReference type="InterPro" id="IPR016130">
    <property type="entry name" value="Tyr_Pase_AS"/>
</dbReference>
<proteinExistence type="predicted"/>
<dbReference type="Pfam" id="PF13350">
    <property type="entry name" value="Y_phosphatase3"/>
    <property type="match status" value="1"/>
</dbReference>
<dbReference type="SUPFAM" id="SSF52799">
    <property type="entry name" value="(Phosphotyrosine protein) phosphatases II"/>
    <property type="match status" value="1"/>
</dbReference>
<evidence type="ECO:0000259" key="1">
    <source>
        <dbReference type="PROSITE" id="PS50056"/>
    </source>
</evidence>
<evidence type="ECO:0000313" key="3">
    <source>
        <dbReference type="Proteomes" id="UP001430356"/>
    </source>
</evidence>
<dbReference type="PROSITE" id="PS00383">
    <property type="entry name" value="TYR_PHOSPHATASE_1"/>
    <property type="match status" value="1"/>
</dbReference>
<dbReference type="GO" id="GO:0004721">
    <property type="term" value="F:phosphoprotein phosphatase activity"/>
    <property type="evidence" value="ECO:0007669"/>
    <property type="project" value="InterPro"/>
</dbReference>
<dbReference type="PROSITE" id="PS50056">
    <property type="entry name" value="TYR_PHOSPHATASE_2"/>
    <property type="match status" value="1"/>
</dbReference>
<dbReference type="InterPro" id="IPR000387">
    <property type="entry name" value="Tyr_Pase_dom"/>
</dbReference>
<sequence length="259" mass="28542">MPPRDRVLSVPGLQNYRDLGGYVTRDGKRVVKYKHIYRADNVGAATAEGRRMLSEKVRLQFIIDFRGPEEKTRAPSACVDGATTIAIPIDACSMRDEVLKRPTLDGPAAEALLRRLAATFLIDFKDAYRRFFHALLTEVQGRPAVFHCTAGKDRTGVAAALLLFVLDVPSSTIVEDFLLTNECCPAPPSEALHVGTCTITQDAVNLLFRAQEFFLDLCLSGARERYGSLAAYMEKELGIGAKETERLRGLYTRPTTSGA</sequence>